<sequence>MVTSVRDDSVPVARRVPPVGISMGGSSGPAAPRRRRRMKESPTDLVFLIAVYLLLTTFLLVVLLPLIYIVASSFSDPLAVSSGEVFLWPVDFTLRGYEAVLSDPQILTGYANSLFYTVVGTLISVTFTVAIAYPLSRRDLFGRNVITMGVVFTMLFSGGLIPTYLVVQSLGMLDTRWALLLPQAIGVWQVIIARSFFRTSIPDELAEAAQLDGARDLRFLWSVVLPLSKPLLAVIALMYAIFQWNSYFDALLYIRDSDLQPLQIVLRNILIVGSGSGMDVGDAIARQQMADLVKYSLIVVSSVPVLLIYPFVARHFTKGVMVGSVKG</sequence>
<dbReference type="PANTHER" id="PTHR43744">
    <property type="entry name" value="ABC TRANSPORTER PERMEASE PROTEIN MG189-RELATED-RELATED"/>
    <property type="match status" value="1"/>
</dbReference>
<dbReference type="PANTHER" id="PTHR43744:SF9">
    <property type="entry name" value="POLYGALACTURONAN_RHAMNOGALACTURONAN TRANSPORT SYSTEM PERMEASE PROTEIN YTCP"/>
    <property type="match status" value="1"/>
</dbReference>
<organism evidence="10 11">
    <name type="scientific">Ruania alba</name>
    <dbReference type="NCBI Taxonomy" id="648782"/>
    <lineage>
        <taxon>Bacteria</taxon>
        <taxon>Bacillati</taxon>
        <taxon>Actinomycetota</taxon>
        <taxon>Actinomycetes</taxon>
        <taxon>Micrococcales</taxon>
        <taxon>Ruaniaceae</taxon>
        <taxon>Ruania</taxon>
    </lineage>
</organism>
<dbReference type="EMBL" id="FNTX01000001">
    <property type="protein sequence ID" value="SED52717.1"/>
    <property type="molecule type" value="Genomic_DNA"/>
</dbReference>
<dbReference type="SUPFAM" id="SSF161098">
    <property type="entry name" value="MetI-like"/>
    <property type="match status" value="1"/>
</dbReference>
<keyword evidence="2" id="KW-0813">Transport</keyword>
<feature type="domain" description="ABC transmembrane type-1" evidence="9">
    <location>
        <begin position="110"/>
        <end position="301"/>
    </location>
</feature>
<feature type="transmembrane region" description="Helical" evidence="8">
    <location>
        <begin position="114"/>
        <end position="133"/>
    </location>
</feature>
<dbReference type="InterPro" id="IPR035906">
    <property type="entry name" value="MetI-like_sf"/>
</dbReference>
<evidence type="ECO:0000256" key="8">
    <source>
        <dbReference type="SAM" id="Phobius"/>
    </source>
</evidence>
<protein>
    <submittedName>
        <fullName evidence="10">Putative aldouronate transport system permease protein</fullName>
    </submittedName>
</protein>
<dbReference type="GO" id="GO:0005886">
    <property type="term" value="C:plasma membrane"/>
    <property type="evidence" value="ECO:0007669"/>
    <property type="project" value="UniProtKB-SubCell"/>
</dbReference>
<evidence type="ECO:0000313" key="11">
    <source>
        <dbReference type="Proteomes" id="UP000199220"/>
    </source>
</evidence>
<dbReference type="AlphaFoldDB" id="A0A1H5BEF1"/>
<dbReference type="CDD" id="cd06261">
    <property type="entry name" value="TM_PBP2"/>
    <property type="match status" value="1"/>
</dbReference>
<proteinExistence type="predicted"/>
<name>A0A1H5BEF1_9MICO</name>
<keyword evidence="6 8" id="KW-0472">Membrane</keyword>
<reference evidence="11" key="1">
    <citation type="submission" date="2016-10" db="EMBL/GenBank/DDBJ databases">
        <authorList>
            <person name="Varghese N."/>
            <person name="Submissions S."/>
        </authorList>
    </citation>
    <scope>NUCLEOTIDE SEQUENCE [LARGE SCALE GENOMIC DNA]</scope>
    <source>
        <strain evidence="11">DSM 21368</strain>
    </source>
</reference>
<comment type="subcellular location">
    <subcellularLocation>
        <location evidence="1">Cell membrane</location>
        <topology evidence="1">Multi-pass membrane protein</topology>
    </subcellularLocation>
</comment>
<evidence type="ECO:0000256" key="1">
    <source>
        <dbReference type="ARBA" id="ARBA00004651"/>
    </source>
</evidence>
<dbReference type="GO" id="GO:0055085">
    <property type="term" value="P:transmembrane transport"/>
    <property type="evidence" value="ECO:0007669"/>
    <property type="project" value="InterPro"/>
</dbReference>
<evidence type="ECO:0000256" key="4">
    <source>
        <dbReference type="ARBA" id="ARBA00022692"/>
    </source>
</evidence>
<gene>
    <name evidence="10" type="ORF">SAMN04488554_0080</name>
</gene>
<feature type="transmembrane region" description="Helical" evidence="8">
    <location>
        <begin position="218"/>
        <end position="242"/>
    </location>
</feature>
<feature type="transmembrane region" description="Helical" evidence="8">
    <location>
        <begin position="145"/>
        <end position="165"/>
    </location>
</feature>
<keyword evidence="4 8" id="KW-0812">Transmembrane</keyword>
<evidence type="ECO:0000256" key="5">
    <source>
        <dbReference type="ARBA" id="ARBA00022989"/>
    </source>
</evidence>
<evidence type="ECO:0000256" key="6">
    <source>
        <dbReference type="ARBA" id="ARBA00023136"/>
    </source>
</evidence>
<feature type="region of interest" description="Disordered" evidence="7">
    <location>
        <begin position="15"/>
        <end position="37"/>
    </location>
</feature>
<evidence type="ECO:0000256" key="7">
    <source>
        <dbReference type="SAM" id="MobiDB-lite"/>
    </source>
</evidence>
<dbReference type="Gene3D" id="1.10.3720.10">
    <property type="entry name" value="MetI-like"/>
    <property type="match status" value="1"/>
</dbReference>
<keyword evidence="3" id="KW-1003">Cell membrane</keyword>
<evidence type="ECO:0000256" key="3">
    <source>
        <dbReference type="ARBA" id="ARBA00022475"/>
    </source>
</evidence>
<dbReference type="PROSITE" id="PS50928">
    <property type="entry name" value="ABC_TM1"/>
    <property type="match status" value="1"/>
</dbReference>
<feature type="transmembrane region" description="Helical" evidence="8">
    <location>
        <begin position="45"/>
        <end position="71"/>
    </location>
</feature>
<dbReference type="STRING" id="648782.SAMN04488554_0080"/>
<evidence type="ECO:0000313" key="10">
    <source>
        <dbReference type="EMBL" id="SED52717.1"/>
    </source>
</evidence>
<dbReference type="Proteomes" id="UP000199220">
    <property type="component" value="Unassembled WGS sequence"/>
</dbReference>
<keyword evidence="11" id="KW-1185">Reference proteome</keyword>
<keyword evidence="5 8" id="KW-1133">Transmembrane helix</keyword>
<evidence type="ECO:0000259" key="9">
    <source>
        <dbReference type="PROSITE" id="PS50928"/>
    </source>
</evidence>
<accession>A0A1H5BEF1</accession>
<feature type="transmembrane region" description="Helical" evidence="8">
    <location>
        <begin position="292"/>
        <end position="312"/>
    </location>
</feature>
<evidence type="ECO:0000256" key="2">
    <source>
        <dbReference type="ARBA" id="ARBA00022448"/>
    </source>
</evidence>
<dbReference type="InterPro" id="IPR000515">
    <property type="entry name" value="MetI-like"/>
</dbReference>